<gene>
    <name evidence="1" type="ORF">NDU88_003457</name>
</gene>
<comment type="caution">
    <text evidence="1">The sequence shown here is derived from an EMBL/GenBank/DDBJ whole genome shotgun (WGS) entry which is preliminary data.</text>
</comment>
<dbReference type="Proteomes" id="UP001066276">
    <property type="component" value="Chromosome 3_1"/>
</dbReference>
<protein>
    <submittedName>
        <fullName evidence="1">Uncharacterized protein</fullName>
    </submittedName>
</protein>
<sequence>MIEPLKRQGIQATKVQPAKFKVLLEVASTELAAPGGCDDRLFSGPPAACRVVIRRSGRAEHRVAVVLGRR</sequence>
<dbReference type="AlphaFoldDB" id="A0AAV7UDD1"/>
<proteinExistence type="predicted"/>
<keyword evidence="2" id="KW-1185">Reference proteome</keyword>
<evidence type="ECO:0000313" key="2">
    <source>
        <dbReference type="Proteomes" id="UP001066276"/>
    </source>
</evidence>
<dbReference type="EMBL" id="JANPWB010000005">
    <property type="protein sequence ID" value="KAJ1186676.1"/>
    <property type="molecule type" value="Genomic_DNA"/>
</dbReference>
<accession>A0AAV7UDD1</accession>
<name>A0AAV7UDD1_PLEWA</name>
<organism evidence="1 2">
    <name type="scientific">Pleurodeles waltl</name>
    <name type="common">Iberian ribbed newt</name>
    <dbReference type="NCBI Taxonomy" id="8319"/>
    <lineage>
        <taxon>Eukaryota</taxon>
        <taxon>Metazoa</taxon>
        <taxon>Chordata</taxon>
        <taxon>Craniata</taxon>
        <taxon>Vertebrata</taxon>
        <taxon>Euteleostomi</taxon>
        <taxon>Amphibia</taxon>
        <taxon>Batrachia</taxon>
        <taxon>Caudata</taxon>
        <taxon>Salamandroidea</taxon>
        <taxon>Salamandridae</taxon>
        <taxon>Pleurodelinae</taxon>
        <taxon>Pleurodeles</taxon>
    </lineage>
</organism>
<evidence type="ECO:0000313" key="1">
    <source>
        <dbReference type="EMBL" id="KAJ1186676.1"/>
    </source>
</evidence>
<reference evidence="1" key="1">
    <citation type="journal article" date="2022" name="bioRxiv">
        <title>Sequencing and chromosome-scale assembly of the giantPleurodeles waltlgenome.</title>
        <authorList>
            <person name="Brown T."/>
            <person name="Elewa A."/>
            <person name="Iarovenko S."/>
            <person name="Subramanian E."/>
            <person name="Araus A.J."/>
            <person name="Petzold A."/>
            <person name="Susuki M."/>
            <person name="Suzuki K.-i.T."/>
            <person name="Hayashi T."/>
            <person name="Toyoda A."/>
            <person name="Oliveira C."/>
            <person name="Osipova E."/>
            <person name="Leigh N.D."/>
            <person name="Simon A."/>
            <person name="Yun M.H."/>
        </authorList>
    </citation>
    <scope>NUCLEOTIDE SEQUENCE</scope>
    <source>
        <strain evidence="1">20211129_DDA</strain>
        <tissue evidence="1">Liver</tissue>
    </source>
</reference>